<keyword evidence="1" id="KW-0808">Transferase</keyword>
<dbReference type="Gene3D" id="1.10.510.10">
    <property type="entry name" value="Transferase(Phosphotransferase) domain 1"/>
    <property type="match status" value="1"/>
</dbReference>
<dbReference type="EMBL" id="FXEG02000005">
    <property type="protein sequence ID" value="SOX56216.1"/>
    <property type="molecule type" value="Genomic_DNA"/>
</dbReference>
<keyword evidence="2" id="KW-1185">Reference proteome</keyword>
<dbReference type="PANTHER" id="PTHR12149">
    <property type="entry name" value="FRUCTOSAMINE 3 KINASE-RELATED PROTEIN"/>
    <property type="match status" value="1"/>
</dbReference>
<evidence type="ECO:0000313" key="1">
    <source>
        <dbReference type="EMBL" id="SOX56216.1"/>
    </source>
</evidence>
<dbReference type="Gene3D" id="1.20.1270.240">
    <property type="match status" value="1"/>
</dbReference>
<dbReference type="InterPro" id="IPR016477">
    <property type="entry name" value="Fructo-/Ketosamine-3-kinase"/>
</dbReference>
<dbReference type="InterPro" id="IPR011009">
    <property type="entry name" value="Kinase-like_dom_sf"/>
</dbReference>
<accession>A0A2K4YHE0</accession>
<dbReference type="PANTHER" id="PTHR12149:SF8">
    <property type="entry name" value="PROTEIN-RIBULOSAMINE 3-KINASE"/>
    <property type="match status" value="1"/>
</dbReference>
<keyword evidence="1" id="KW-0418">Kinase</keyword>
<dbReference type="AlphaFoldDB" id="A0A2K4YHE0"/>
<protein>
    <submittedName>
        <fullName evidence="1">Fructosamine kinase</fullName>
    </submittedName>
</protein>
<reference evidence="1" key="1">
    <citation type="submission" date="2018-01" db="EMBL/GenBank/DDBJ databases">
        <authorList>
            <consortium name="Urmite Genomes"/>
        </authorList>
    </citation>
    <scope>NUCLEOTIDE SEQUENCE [LARGE SCALE GENOMIC DNA]</scope>
    <source>
        <strain evidence="1">AFP003</strain>
    </source>
</reference>
<dbReference type="SUPFAM" id="SSF56112">
    <property type="entry name" value="Protein kinase-like (PK-like)"/>
    <property type="match status" value="1"/>
</dbReference>
<dbReference type="GO" id="GO:0016301">
    <property type="term" value="F:kinase activity"/>
    <property type="evidence" value="ECO:0007669"/>
    <property type="project" value="UniProtKB-KW"/>
</dbReference>
<dbReference type="Pfam" id="PF03881">
    <property type="entry name" value="Fructosamin_kin"/>
    <property type="match status" value="1"/>
</dbReference>
<organism evidence="1 2">
    <name type="scientific">Mycobacterium ahvazicum</name>
    <dbReference type="NCBI Taxonomy" id="1964395"/>
    <lineage>
        <taxon>Bacteria</taxon>
        <taxon>Bacillati</taxon>
        <taxon>Actinomycetota</taxon>
        <taxon>Actinomycetes</taxon>
        <taxon>Mycobacteriales</taxon>
        <taxon>Mycobacteriaceae</taxon>
        <taxon>Mycobacterium</taxon>
        <taxon>Mycobacterium simiae complex</taxon>
    </lineage>
</organism>
<comment type="caution">
    <text evidence="1">The sequence shown here is derived from an EMBL/GenBank/DDBJ whole genome shotgun (WGS) entry which is preliminary data.</text>
</comment>
<evidence type="ECO:0000313" key="2">
    <source>
        <dbReference type="Proteomes" id="UP000236318"/>
    </source>
</evidence>
<gene>
    <name evidence="1" type="ORF">MAAFP003_4917</name>
</gene>
<proteinExistence type="predicted"/>
<feature type="non-terminal residue" evidence="1">
    <location>
        <position position="1"/>
    </location>
</feature>
<sequence length="227" mass="24506">VPCAPIVSVDATSLTLRRLESVRPDPVAAHTFGSRLAVTHDAGAPAFGAGPDGWDGPGFFGPVRPPSRPLPMSLRRHQSWGDFYAEERLAPMLELAARGLDASTRAAIEAVIRRCRATDFDDDDDRPARLHGDLWGGNVMWTPGGVVLIDPAAHAGHRESDLAMLALFGCPHYDAVIAGYQQVRPLQPGWRERAGLHQLYPLLAHVVLFGGGYAQRTHACARAALQV</sequence>
<dbReference type="Proteomes" id="UP000236318">
    <property type="component" value="Unassembled WGS sequence"/>
</dbReference>
<name>A0A2K4YHE0_9MYCO</name>